<dbReference type="GO" id="GO:0015631">
    <property type="term" value="F:tubulin binding"/>
    <property type="evidence" value="ECO:0007669"/>
    <property type="project" value="TreeGrafter"/>
</dbReference>
<evidence type="ECO:0000256" key="1">
    <source>
        <dbReference type="ARBA" id="ARBA00005627"/>
    </source>
</evidence>
<evidence type="ECO:0000259" key="4">
    <source>
        <dbReference type="Pfam" id="PF07202"/>
    </source>
</evidence>
<keyword evidence="6" id="KW-1185">Reference proteome</keyword>
<name>A0A9N9QMT9_9CUCU</name>
<feature type="coiled-coil region" evidence="2">
    <location>
        <begin position="487"/>
        <end position="639"/>
    </location>
</feature>
<dbReference type="Proteomes" id="UP001152799">
    <property type="component" value="Chromosome 8"/>
</dbReference>
<feature type="compositionally biased region" description="Basic and acidic residues" evidence="3">
    <location>
        <begin position="699"/>
        <end position="729"/>
    </location>
</feature>
<dbReference type="InterPro" id="IPR009852">
    <property type="entry name" value="CENPJ_C_dom"/>
</dbReference>
<dbReference type="EMBL" id="OU892284">
    <property type="protein sequence ID" value="CAG9772187.1"/>
    <property type="molecule type" value="Genomic_DNA"/>
</dbReference>
<feature type="compositionally biased region" description="Basic and acidic residues" evidence="3">
    <location>
        <begin position="411"/>
        <end position="427"/>
    </location>
</feature>
<accession>A0A9N9QMT9</accession>
<feature type="region of interest" description="Disordered" evidence="3">
    <location>
        <begin position="411"/>
        <end position="447"/>
    </location>
</feature>
<gene>
    <name evidence="5" type="ORF">CEUTPL_LOCUS12607</name>
</gene>
<dbReference type="GO" id="GO:0005813">
    <property type="term" value="C:centrosome"/>
    <property type="evidence" value="ECO:0007669"/>
    <property type="project" value="TreeGrafter"/>
</dbReference>
<proteinExistence type="inferred from homology"/>
<sequence length="952" mass="109094">MSYTPSLSFVRLQELKLWQGSYDNLLQKQGSRCNSQSGNHSGVSPDVSLNSSTQLSNDAREWDKKKISPSKPFDELLEEKLAEDTPYISDPKPKKRFLRKGEGLARFRMGPSTATNGCMEKRRAPIKAAPPRKPKSPNIGRNRKRTVQKSHAHIDLSPLTMPDFVKPRGTWKQVFEGLGKAPSETVSAVNARDREEEVLENYDEFRKSLGSGECLRINTVHEEQEDNAIPLRAVDSRHNMLDIRSNDAEETNQDHPSDSDLPFTNEEIMEGLKAYANQYFNKHNASLSNDVPDTMSKICVANQLPQAMGDLTLEEIKMQRDLRTFEILEKKTNSSSFCSTNTSIVNLLASTPQKLPRNKIFQEEQIMDEDNESVSPQQTRQDIQVKIQEVSDKADMLQNFLKNLKTMGKETQSRLGNDVKKHDRSCSRDTSFSDDNSRWSSRSPSVTDNYTEYDTTYQNTAKVDAGVNTSFDRLDETVQNDQACEECKELRTKYSDTKIKLTEETRENTRLNKEIKDLHTEYNKFKKQTKKEEEKHREKLIELQKELDNERKKITKEQSYFESYIKEAQNRSSKKDREEIRNLKQELVDLKELVKLKDTKTGATQARLRTQIKQQEKEISEHKITVEKLQRENAKLTANQKYSRRPQEVKMLHEINKNLSKLAEETLKSQVNKSKNNNDEKEDIKSEQRNSQHLIIGGEGDKENNKNKKNVDNDKENEKILSRSRKDSSSETMFNETPAIGLSVEQEYENVFGNFASPRNVNASTTIEKTEKKLPDGSIEIMYSNGNLKTISGDGKLIKIKYFNGDIKETNVEKQIIRYHYAAADSWHTQFPDGIEVMEFKDGQKCTKYNNGKTEVCFPDGSLRNINPDGTEETRFPDGKKTIKTAQGDTIILLPNGQTEIHTQEYKRREYPDGTTRTLHKDGTVETVYANGRVRLKGANGDLIMDTHVNAD</sequence>
<feature type="region of interest" description="Disordered" evidence="3">
    <location>
        <begin position="669"/>
        <end position="734"/>
    </location>
</feature>
<feature type="domain" description="Centromere protein J C-terminal" evidence="4">
    <location>
        <begin position="868"/>
        <end position="902"/>
    </location>
</feature>
<feature type="compositionally biased region" description="Basic residues" evidence="3">
    <location>
        <begin position="130"/>
        <end position="151"/>
    </location>
</feature>
<dbReference type="OrthoDB" id="10252174at2759"/>
<feature type="compositionally biased region" description="Basic and acidic residues" evidence="3">
    <location>
        <begin position="676"/>
        <end position="690"/>
    </location>
</feature>
<feature type="region of interest" description="Disordered" evidence="3">
    <location>
        <begin position="126"/>
        <end position="151"/>
    </location>
</feature>
<dbReference type="InterPro" id="IPR026581">
    <property type="entry name" value="TCP10L/CENPJ"/>
</dbReference>
<reference evidence="5" key="1">
    <citation type="submission" date="2022-01" db="EMBL/GenBank/DDBJ databases">
        <authorList>
            <person name="King R."/>
        </authorList>
    </citation>
    <scope>NUCLEOTIDE SEQUENCE</scope>
</reference>
<keyword evidence="2" id="KW-0175">Coiled coil</keyword>
<dbReference type="PANTHER" id="PTHR10331:SF6">
    <property type="entry name" value="SPINDLE ASSEMBLY ABNORMAL 4"/>
    <property type="match status" value="1"/>
</dbReference>
<dbReference type="PANTHER" id="PTHR10331">
    <property type="entry name" value="T COMPLEX PROTEIN 10"/>
    <property type="match status" value="1"/>
</dbReference>
<dbReference type="InterPro" id="IPR047002">
    <property type="entry name" value="Tcp10_C_sf"/>
</dbReference>
<organism evidence="5 6">
    <name type="scientific">Ceutorhynchus assimilis</name>
    <name type="common">cabbage seed weevil</name>
    <dbReference type="NCBI Taxonomy" id="467358"/>
    <lineage>
        <taxon>Eukaryota</taxon>
        <taxon>Metazoa</taxon>
        <taxon>Ecdysozoa</taxon>
        <taxon>Arthropoda</taxon>
        <taxon>Hexapoda</taxon>
        <taxon>Insecta</taxon>
        <taxon>Pterygota</taxon>
        <taxon>Neoptera</taxon>
        <taxon>Endopterygota</taxon>
        <taxon>Coleoptera</taxon>
        <taxon>Polyphaga</taxon>
        <taxon>Cucujiformia</taxon>
        <taxon>Curculionidae</taxon>
        <taxon>Ceutorhynchinae</taxon>
        <taxon>Ceutorhynchus</taxon>
    </lineage>
</organism>
<evidence type="ECO:0000256" key="2">
    <source>
        <dbReference type="SAM" id="Coils"/>
    </source>
</evidence>
<evidence type="ECO:0000313" key="6">
    <source>
        <dbReference type="Proteomes" id="UP001152799"/>
    </source>
</evidence>
<feature type="region of interest" description="Disordered" evidence="3">
    <location>
        <begin position="29"/>
        <end position="64"/>
    </location>
</feature>
<dbReference type="GO" id="GO:0061511">
    <property type="term" value="P:centriole elongation"/>
    <property type="evidence" value="ECO:0007669"/>
    <property type="project" value="TreeGrafter"/>
</dbReference>
<evidence type="ECO:0000313" key="5">
    <source>
        <dbReference type="EMBL" id="CAG9772187.1"/>
    </source>
</evidence>
<dbReference type="Gene3D" id="2.60.450.20">
    <property type="match status" value="1"/>
</dbReference>
<dbReference type="Pfam" id="PF07202">
    <property type="entry name" value="Tcp10_C"/>
    <property type="match status" value="2"/>
</dbReference>
<comment type="similarity">
    <text evidence="1">Belongs to the TCP10 family.</text>
</comment>
<dbReference type="GO" id="GO:0005814">
    <property type="term" value="C:centriole"/>
    <property type="evidence" value="ECO:0007669"/>
    <property type="project" value="TreeGrafter"/>
</dbReference>
<dbReference type="AlphaFoldDB" id="A0A9N9QMT9"/>
<dbReference type="GO" id="GO:0060271">
    <property type="term" value="P:cilium assembly"/>
    <property type="evidence" value="ECO:0007669"/>
    <property type="project" value="TreeGrafter"/>
</dbReference>
<feature type="compositionally biased region" description="Polar residues" evidence="3">
    <location>
        <begin position="29"/>
        <end position="57"/>
    </location>
</feature>
<feature type="domain" description="Centromere protein J C-terminal" evidence="4">
    <location>
        <begin position="905"/>
        <end position="935"/>
    </location>
</feature>
<protein>
    <recommendedName>
        <fullName evidence="4">Centromere protein J C-terminal domain-containing protein</fullName>
    </recommendedName>
</protein>
<evidence type="ECO:0000256" key="3">
    <source>
        <dbReference type="SAM" id="MobiDB-lite"/>
    </source>
</evidence>
<feature type="compositionally biased region" description="Polar residues" evidence="3">
    <location>
        <begin position="428"/>
        <end position="447"/>
    </location>
</feature>